<dbReference type="STRING" id="7370.A0A1I8NEQ3"/>
<evidence type="ECO:0000256" key="4">
    <source>
        <dbReference type="ARBA" id="ARBA00022989"/>
    </source>
</evidence>
<protein>
    <recommendedName>
        <fullName evidence="7">Palmitoyltransferase</fullName>
        <ecNumber evidence="7">2.3.1.225</ecNumber>
    </recommendedName>
</protein>
<dbReference type="GO" id="GO:0019706">
    <property type="term" value="F:protein-cysteine S-palmitoyltransferase activity"/>
    <property type="evidence" value="ECO:0007669"/>
    <property type="project" value="UniProtKB-EC"/>
</dbReference>
<organism evidence="9">
    <name type="scientific">Musca domestica</name>
    <name type="common">House fly</name>
    <dbReference type="NCBI Taxonomy" id="7370"/>
    <lineage>
        <taxon>Eukaryota</taxon>
        <taxon>Metazoa</taxon>
        <taxon>Ecdysozoa</taxon>
        <taxon>Arthropoda</taxon>
        <taxon>Hexapoda</taxon>
        <taxon>Insecta</taxon>
        <taxon>Pterygota</taxon>
        <taxon>Neoptera</taxon>
        <taxon>Endopterygota</taxon>
        <taxon>Diptera</taxon>
        <taxon>Brachycera</taxon>
        <taxon>Muscomorpha</taxon>
        <taxon>Muscoidea</taxon>
        <taxon>Muscidae</taxon>
        <taxon>Musca</taxon>
    </lineage>
</organism>
<dbReference type="AlphaFoldDB" id="A0A1I8NEQ3"/>
<feature type="domain" description="Palmitoyltransferase DHHC" evidence="8">
    <location>
        <begin position="97"/>
        <end position="234"/>
    </location>
</feature>
<evidence type="ECO:0000256" key="3">
    <source>
        <dbReference type="ARBA" id="ARBA00022692"/>
    </source>
</evidence>
<evidence type="ECO:0000256" key="5">
    <source>
        <dbReference type="ARBA" id="ARBA00023136"/>
    </source>
</evidence>
<keyword evidence="5 7" id="KW-0472">Membrane</keyword>
<dbReference type="VEuPathDB" id="VectorBase:MDOMA2_018798"/>
<keyword evidence="6 7" id="KW-0012">Acyltransferase</keyword>
<comment type="subcellular location">
    <subcellularLocation>
        <location evidence="1">Membrane</location>
        <topology evidence="1">Multi-pass membrane protein</topology>
    </subcellularLocation>
</comment>
<keyword evidence="2 7" id="KW-0808">Transferase</keyword>
<dbReference type="PANTHER" id="PTHR12246">
    <property type="entry name" value="PALMITOYLTRANSFERASE ZDHHC16"/>
    <property type="match status" value="1"/>
</dbReference>
<reference evidence="11" key="2">
    <citation type="submission" date="2025-04" db="UniProtKB">
        <authorList>
            <consortium name="RefSeq"/>
        </authorList>
    </citation>
    <scope>IDENTIFICATION</scope>
    <source>
        <strain evidence="11">Aabys</strain>
    </source>
</reference>
<dbReference type="Pfam" id="PF01529">
    <property type="entry name" value="DHHC"/>
    <property type="match status" value="1"/>
</dbReference>
<dbReference type="GeneID" id="101899784"/>
<sequence length="284" mass="33185">MLKLRSPVRDIPGTMSDLGCISFVSLFIPLCFVFQLCVVLPEFHEPGSLMFILTWIGGLFVVFQIAGNFLACMLVDTSIRATILTPPQEPQLRKLWRFCSLCETLAPIRSWHCDSCKTCVLKRDHHCIFTGNCVGYRNQRYFILFLVYVIIGCSYCCLYNCVYFWYLHKDIYLNSRTLMSLICPFVGFFFDISWKNVYLLTYELGFISLLYALILFLFHWPNVLRGSTTHESLSAKYDMGREQNLEMVFGKRWRLVWLSPLLESELPHDGVHWESLLRQSSKNR</sequence>
<evidence type="ECO:0000256" key="2">
    <source>
        <dbReference type="ARBA" id="ARBA00022679"/>
    </source>
</evidence>
<accession>A0A1I8NEQ3</accession>
<evidence type="ECO:0000313" key="9">
    <source>
        <dbReference type="EnsemblMetazoa" id="MDOA014427-PA"/>
    </source>
</evidence>
<evidence type="ECO:0000259" key="8">
    <source>
        <dbReference type="Pfam" id="PF01529"/>
    </source>
</evidence>
<dbReference type="OrthoDB" id="302728at2759"/>
<dbReference type="GO" id="GO:0016020">
    <property type="term" value="C:membrane"/>
    <property type="evidence" value="ECO:0007669"/>
    <property type="project" value="UniProtKB-SubCell"/>
</dbReference>
<dbReference type="RefSeq" id="XP_005177763.1">
    <property type="nucleotide sequence ID" value="XM_005177706.3"/>
</dbReference>
<evidence type="ECO:0000256" key="6">
    <source>
        <dbReference type="ARBA" id="ARBA00023315"/>
    </source>
</evidence>
<evidence type="ECO:0000256" key="7">
    <source>
        <dbReference type="RuleBase" id="RU079119"/>
    </source>
</evidence>
<reference evidence="9" key="1">
    <citation type="submission" date="2020-05" db="UniProtKB">
        <authorList>
            <consortium name="EnsemblMetazoa"/>
        </authorList>
    </citation>
    <scope>IDENTIFICATION</scope>
    <source>
        <strain evidence="9">Aabys</strain>
    </source>
</reference>
<keyword evidence="4 7" id="KW-1133">Transmembrane helix</keyword>
<dbReference type="VEuPathDB" id="VectorBase:MDOA014427"/>
<comment type="catalytic activity">
    <reaction evidence="7">
        <text>L-cysteinyl-[protein] + hexadecanoyl-CoA = S-hexadecanoyl-L-cysteinyl-[protein] + CoA</text>
        <dbReference type="Rhea" id="RHEA:36683"/>
        <dbReference type="Rhea" id="RHEA-COMP:10131"/>
        <dbReference type="Rhea" id="RHEA-COMP:11032"/>
        <dbReference type="ChEBI" id="CHEBI:29950"/>
        <dbReference type="ChEBI" id="CHEBI:57287"/>
        <dbReference type="ChEBI" id="CHEBI:57379"/>
        <dbReference type="ChEBI" id="CHEBI:74151"/>
        <dbReference type="EC" id="2.3.1.225"/>
    </reaction>
</comment>
<evidence type="ECO:0000313" key="11">
    <source>
        <dbReference type="RefSeq" id="XP_005177763.1"/>
    </source>
</evidence>
<name>A0A1I8NEQ3_MUSDO</name>
<feature type="transmembrane region" description="Helical" evidence="7">
    <location>
        <begin position="49"/>
        <end position="75"/>
    </location>
</feature>
<evidence type="ECO:0000256" key="1">
    <source>
        <dbReference type="ARBA" id="ARBA00004141"/>
    </source>
</evidence>
<keyword evidence="3 7" id="KW-0812">Transmembrane</keyword>
<feature type="transmembrane region" description="Helical" evidence="7">
    <location>
        <begin position="21"/>
        <end position="43"/>
    </location>
</feature>
<dbReference type="PROSITE" id="PS50216">
    <property type="entry name" value="DHHC"/>
    <property type="match status" value="1"/>
</dbReference>
<evidence type="ECO:0000313" key="10">
    <source>
        <dbReference type="Proteomes" id="UP001652621"/>
    </source>
</evidence>
<dbReference type="eggNOG" id="KOG1311">
    <property type="taxonomic scope" value="Eukaryota"/>
</dbReference>
<dbReference type="Proteomes" id="UP001652621">
    <property type="component" value="Unplaced"/>
</dbReference>
<comment type="domain">
    <text evidence="7">The DHHC domain is required for palmitoyltransferase activity.</text>
</comment>
<proteinExistence type="inferred from homology"/>
<feature type="transmembrane region" description="Helical" evidence="7">
    <location>
        <begin position="197"/>
        <end position="220"/>
    </location>
</feature>
<dbReference type="InterPro" id="IPR001594">
    <property type="entry name" value="Palmitoyltrfase_DHHC"/>
</dbReference>
<dbReference type="KEGG" id="mde:101899784"/>
<dbReference type="EC" id="2.3.1.225" evidence="7"/>
<comment type="similarity">
    <text evidence="7">Belongs to the DHHC palmitoyltransferase family.</text>
</comment>
<gene>
    <name evidence="9" type="primary">101899784</name>
    <name evidence="11" type="synonym">LOC101899784</name>
</gene>
<feature type="transmembrane region" description="Helical" evidence="7">
    <location>
        <begin position="141"/>
        <end position="165"/>
    </location>
</feature>
<keyword evidence="10" id="KW-1185">Reference proteome</keyword>
<dbReference type="EnsemblMetazoa" id="MDOA014427-RA">
    <property type="protein sequence ID" value="MDOA014427-PA"/>
    <property type="gene ID" value="MDOA014427"/>
</dbReference>
<dbReference type="InterPro" id="IPR039859">
    <property type="entry name" value="PFA4/ZDH16/20/ERF2-like"/>
</dbReference>